<dbReference type="AlphaFoldDB" id="A0AAV7V0Q2"/>
<keyword evidence="2" id="KW-1185">Reference proteome</keyword>
<accession>A0AAV7V0Q2</accession>
<gene>
    <name evidence="1" type="ORF">NDU88_003484</name>
</gene>
<evidence type="ECO:0000313" key="2">
    <source>
        <dbReference type="Proteomes" id="UP001066276"/>
    </source>
</evidence>
<proteinExistence type="predicted"/>
<dbReference type="Proteomes" id="UP001066276">
    <property type="component" value="Chromosome 2_2"/>
</dbReference>
<protein>
    <submittedName>
        <fullName evidence="1">Uncharacterized protein</fullName>
    </submittedName>
</protein>
<comment type="caution">
    <text evidence="1">The sequence shown here is derived from an EMBL/GenBank/DDBJ whole genome shotgun (WGS) entry which is preliminary data.</text>
</comment>
<sequence length="83" mass="8692">MPKFLAPEGPTESRGEGCHLRADLSPCGGTELGAGPGRCRGPVAAPESVAERARLGRPERRPAACRPRVVRDWAPWSGAADGC</sequence>
<name>A0AAV7V0Q2_PLEWA</name>
<reference evidence="1" key="1">
    <citation type="journal article" date="2022" name="bioRxiv">
        <title>Sequencing and chromosome-scale assembly of the giantPleurodeles waltlgenome.</title>
        <authorList>
            <person name="Brown T."/>
            <person name="Elewa A."/>
            <person name="Iarovenko S."/>
            <person name="Subramanian E."/>
            <person name="Araus A.J."/>
            <person name="Petzold A."/>
            <person name="Susuki M."/>
            <person name="Suzuki K.-i.T."/>
            <person name="Hayashi T."/>
            <person name="Toyoda A."/>
            <person name="Oliveira C."/>
            <person name="Osipova E."/>
            <person name="Leigh N.D."/>
            <person name="Simon A."/>
            <person name="Yun M.H."/>
        </authorList>
    </citation>
    <scope>NUCLEOTIDE SEQUENCE</scope>
    <source>
        <strain evidence="1">20211129_DDA</strain>
        <tissue evidence="1">Liver</tissue>
    </source>
</reference>
<organism evidence="1 2">
    <name type="scientific">Pleurodeles waltl</name>
    <name type="common">Iberian ribbed newt</name>
    <dbReference type="NCBI Taxonomy" id="8319"/>
    <lineage>
        <taxon>Eukaryota</taxon>
        <taxon>Metazoa</taxon>
        <taxon>Chordata</taxon>
        <taxon>Craniata</taxon>
        <taxon>Vertebrata</taxon>
        <taxon>Euteleostomi</taxon>
        <taxon>Amphibia</taxon>
        <taxon>Batrachia</taxon>
        <taxon>Caudata</taxon>
        <taxon>Salamandroidea</taxon>
        <taxon>Salamandridae</taxon>
        <taxon>Pleurodelinae</taxon>
        <taxon>Pleurodeles</taxon>
    </lineage>
</organism>
<evidence type="ECO:0000313" key="1">
    <source>
        <dbReference type="EMBL" id="KAJ1194189.1"/>
    </source>
</evidence>
<dbReference type="EMBL" id="JANPWB010000004">
    <property type="protein sequence ID" value="KAJ1194189.1"/>
    <property type="molecule type" value="Genomic_DNA"/>
</dbReference>